<dbReference type="InterPro" id="IPR008231">
    <property type="entry name" value="CsaA"/>
</dbReference>
<dbReference type="CDD" id="cd02798">
    <property type="entry name" value="tRNA_bind_CsaA"/>
    <property type="match status" value="1"/>
</dbReference>
<keyword evidence="2 3" id="KW-0694">RNA-binding</keyword>
<keyword evidence="1 3" id="KW-0820">tRNA-binding</keyword>
<dbReference type="NCBIfam" id="NF007494">
    <property type="entry name" value="PRK10089.1-3"/>
    <property type="match status" value="1"/>
</dbReference>
<dbReference type="NCBIfam" id="NF007495">
    <property type="entry name" value="PRK10089.1-4"/>
    <property type="match status" value="1"/>
</dbReference>
<name>A0A2T1KCD1_9GAMM</name>
<keyword evidence="6" id="KW-1185">Reference proteome</keyword>
<gene>
    <name evidence="5" type="ORF">C7H09_10425</name>
</gene>
<dbReference type="OrthoDB" id="9794564at2"/>
<dbReference type="InterPro" id="IPR051270">
    <property type="entry name" value="Tyrosine-tRNA_ligase_regulator"/>
</dbReference>
<dbReference type="AlphaFoldDB" id="A0A2T1KCD1"/>
<dbReference type="InterPro" id="IPR012340">
    <property type="entry name" value="NA-bd_OB-fold"/>
</dbReference>
<dbReference type="NCBIfam" id="NF007493">
    <property type="entry name" value="PRK10089.1-2"/>
    <property type="match status" value="1"/>
</dbReference>
<dbReference type="FunFam" id="2.40.50.140:FF:000165">
    <property type="entry name" value="Chaperone CsaA"/>
    <property type="match status" value="1"/>
</dbReference>
<dbReference type="InterPro" id="IPR002547">
    <property type="entry name" value="tRNA-bd_dom"/>
</dbReference>
<evidence type="ECO:0000256" key="2">
    <source>
        <dbReference type="ARBA" id="ARBA00022884"/>
    </source>
</evidence>
<evidence type="ECO:0000313" key="6">
    <source>
        <dbReference type="Proteomes" id="UP000239866"/>
    </source>
</evidence>
<reference evidence="5 6" key="1">
    <citation type="submission" date="2018-03" db="EMBL/GenBank/DDBJ databases">
        <title>Marinobacter brunus sp. nov., a marine bacterium of Gamma-proteobacteria isolated from the surface seawater of the South China Sea.</title>
        <authorList>
            <person name="Cheng H."/>
            <person name="Wu Y.-H."/>
            <person name="Xamxidin M."/>
            <person name="Xu X.-W."/>
        </authorList>
    </citation>
    <scope>NUCLEOTIDE SEQUENCE [LARGE SCALE GENOMIC DNA]</scope>
    <source>
        <strain evidence="5 6">NH169-3</strain>
    </source>
</reference>
<dbReference type="PROSITE" id="PS50886">
    <property type="entry name" value="TRBD"/>
    <property type="match status" value="1"/>
</dbReference>
<proteinExistence type="predicted"/>
<dbReference type="EMBL" id="PXNP01000076">
    <property type="protein sequence ID" value="PSF07202.1"/>
    <property type="molecule type" value="Genomic_DNA"/>
</dbReference>
<protein>
    <submittedName>
        <fullName evidence="5">tRNA-binding protein</fullName>
    </submittedName>
</protein>
<evidence type="ECO:0000313" key="5">
    <source>
        <dbReference type="EMBL" id="PSF07202.1"/>
    </source>
</evidence>
<evidence type="ECO:0000256" key="1">
    <source>
        <dbReference type="ARBA" id="ARBA00022555"/>
    </source>
</evidence>
<dbReference type="GO" id="GO:0000049">
    <property type="term" value="F:tRNA binding"/>
    <property type="evidence" value="ECO:0007669"/>
    <property type="project" value="UniProtKB-UniRule"/>
</dbReference>
<sequence length="110" mass="12156">MIRWDDFEKVELRIGTIIEVEDFPEARKPAYKLKVDFGPEIGVRKSSAQITELYDKEALKGKQVLAVTNFPPKQIGPFVSECLVTGVHTEAGGVALVTPDFPVENGGRLL</sequence>
<dbReference type="Pfam" id="PF01588">
    <property type="entry name" value="tRNA_bind"/>
    <property type="match status" value="1"/>
</dbReference>
<dbReference type="SUPFAM" id="SSF50249">
    <property type="entry name" value="Nucleic acid-binding proteins"/>
    <property type="match status" value="1"/>
</dbReference>
<dbReference type="NCBIfam" id="TIGR02222">
    <property type="entry name" value="chap_CsaA"/>
    <property type="match status" value="1"/>
</dbReference>
<comment type="caution">
    <text evidence="5">The sequence shown here is derived from an EMBL/GenBank/DDBJ whole genome shotgun (WGS) entry which is preliminary data.</text>
</comment>
<evidence type="ECO:0000259" key="4">
    <source>
        <dbReference type="PROSITE" id="PS50886"/>
    </source>
</evidence>
<accession>A0A2T1KCD1</accession>
<evidence type="ECO:0000256" key="3">
    <source>
        <dbReference type="PROSITE-ProRule" id="PRU00209"/>
    </source>
</evidence>
<dbReference type="Proteomes" id="UP000239866">
    <property type="component" value="Unassembled WGS sequence"/>
</dbReference>
<feature type="domain" description="TRNA-binding" evidence="4">
    <location>
        <begin position="6"/>
        <end position="110"/>
    </location>
</feature>
<organism evidence="5 6">
    <name type="scientific">Marinobacter fuscus</name>
    <dbReference type="NCBI Taxonomy" id="2109942"/>
    <lineage>
        <taxon>Bacteria</taxon>
        <taxon>Pseudomonadati</taxon>
        <taxon>Pseudomonadota</taxon>
        <taxon>Gammaproteobacteria</taxon>
        <taxon>Pseudomonadales</taxon>
        <taxon>Marinobacteraceae</taxon>
        <taxon>Marinobacter</taxon>
    </lineage>
</organism>
<dbReference type="Gene3D" id="2.40.50.140">
    <property type="entry name" value="Nucleic acid-binding proteins"/>
    <property type="match status" value="1"/>
</dbReference>
<dbReference type="PANTHER" id="PTHR11586:SF37">
    <property type="entry name" value="TRNA-BINDING DOMAIN-CONTAINING PROTEIN"/>
    <property type="match status" value="1"/>
</dbReference>
<dbReference type="RefSeq" id="WP_106762451.1">
    <property type="nucleotide sequence ID" value="NZ_PXNP01000076.1"/>
</dbReference>
<dbReference type="PANTHER" id="PTHR11586">
    <property type="entry name" value="TRNA-AMINOACYLATION COFACTOR ARC1 FAMILY MEMBER"/>
    <property type="match status" value="1"/>
</dbReference>